<evidence type="ECO:0000256" key="2">
    <source>
        <dbReference type="SAM" id="MobiDB-lite"/>
    </source>
</evidence>
<reference evidence="4 5" key="1">
    <citation type="journal article" date="2011" name="BMC Genomics">
        <title>Comparative genome analysis and genome-guided physiological analysis of Roseobacter litoralis.</title>
        <authorList>
            <person name="Kalhoefer D."/>
            <person name="Thole S."/>
            <person name="Voget S."/>
            <person name="Lehmann R."/>
            <person name="Liesegang H."/>
            <person name="Wollher A."/>
            <person name="Daniel R."/>
            <person name="Simon M."/>
            <person name="Brinkhoff T."/>
        </authorList>
    </citation>
    <scope>NUCLEOTIDE SEQUENCE [LARGE SCALE GENOMIC DNA]</scope>
    <source>
        <strain evidence="5">ATCC 49566 / DSM 6996 / JCM 21268 / NBRC 15278 / OCh 149</strain>
    </source>
</reference>
<gene>
    <name evidence="4" type="ordered locus">RLO149_c002240</name>
</gene>
<evidence type="ECO:0000313" key="4">
    <source>
        <dbReference type="EMBL" id="AEI92255.1"/>
    </source>
</evidence>
<dbReference type="InterPro" id="IPR009003">
    <property type="entry name" value="Peptidase_S1_PA"/>
</dbReference>
<dbReference type="AlphaFoldDB" id="F7ZFR5"/>
<dbReference type="PANTHER" id="PTHR43019:SF23">
    <property type="entry name" value="PROTEASE DO-LIKE 5, CHLOROPLASTIC"/>
    <property type="match status" value="1"/>
</dbReference>
<keyword evidence="3" id="KW-0472">Membrane</keyword>
<dbReference type="Gene3D" id="2.40.10.10">
    <property type="entry name" value="Trypsin-like serine proteases"/>
    <property type="match status" value="2"/>
</dbReference>
<dbReference type="OrthoDB" id="9766361at2"/>
<feature type="transmembrane region" description="Helical" evidence="3">
    <location>
        <begin position="246"/>
        <end position="268"/>
    </location>
</feature>
<keyword evidence="5" id="KW-1185">Reference proteome</keyword>
<dbReference type="Proteomes" id="UP000001353">
    <property type="component" value="Chromosome"/>
</dbReference>
<dbReference type="SUPFAM" id="SSF50494">
    <property type="entry name" value="Trypsin-like serine proteases"/>
    <property type="match status" value="1"/>
</dbReference>
<dbReference type="EMBL" id="CP002623">
    <property type="protein sequence ID" value="AEI92255.1"/>
    <property type="molecule type" value="Genomic_DNA"/>
</dbReference>
<dbReference type="STRING" id="391595.RLO149_c002240"/>
<keyword evidence="3" id="KW-0812">Transmembrane</keyword>
<evidence type="ECO:0000256" key="1">
    <source>
        <dbReference type="SAM" id="Coils"/>
    </source>
</evidence>
<dbReference type="Pfam" id="PF13365">
    <property type="entry name" value="Trypsin_2"/>
    <property type="match status" value="1"/>
</dbReference>
<sequence>MAEHFLTKTRIDLSRCIDAGEAPAVEQYEAFNALLMAKAGPDVAKLFAEPLVSKGNDQAASTVSWYCDRAGQGVPLSKLDTAEQNEVATALRARLSTLKDLLDDPEAAPFVAAALHIGGAGDIWAVGGHPVIVNWGLMPAEGSDAATRSMHYARTLGPYLAMDGAPPLTEQEQEQRRGDKVAAVAAASAIAGVAAGSAVSAGTSDAAQPDAQADVATGAGASAGGSTDDPSIPVAEQRPARGRVPLIAWVPLVLLLLLFGGALAWLLVPGNRIFADDGVQPAITDEDTLRAAREINRALEQRLADLNVALEGAVCRADGTLLMPDGMTIEGLLPPGFDEGTLRAGEIIKADRTPILPPASDRVMIPPADGVIPDTATLLNHIDDRTAMVVAVSDQGTGTGTGFFVGPDLLVSNFHVVEGADAQNIFVVSKAMDGLKRVEVLKSLGPVAEVGADFALLRVLDVNQPFYTLRQSDQSMRLQSVIAAGYPGDVLRINSDFQALSSRNNFDVPDLIVTDGTVNSEQSLSDQARAVIHSAPLSGGNSGGPLVDMCGRVVGVNTFVYQGELRNLNFALSIDDLLEFLAGTPAAPVISSDVCEPLVARPAPVSASAGQ</sequence>
<evidence type="ECO:0000256" key="3">
    <source>
        <dbReference type="SAM" id="Phobius"/>
    </source>
</evidence>
<dbReference type="RefSeq" id="WP_013960199.1">
    <property type="nucleotide sequence ID" value="NC_015730.1"/>
</dbReference>
<name>F7ZFR5_ROSLO</name>
<keyword evidence="3" id="KW-1133">Transmembrane helix</keyword>
<feature type="region of interest" description="Disordered" evidence="2">
    <location>
        <begin position="203"/>
        <end position="235"/>
    </location>
</feature>
<dbReference type="KEGG" id="rli:RLO149_c002240"/>
<keyword evidence="1" id="KW-0175">Coiled coil</keyword>
<feature type="compositionally biased region" description="Low complexity" evidence="2">
    <location>
        <begin position="203"/>
        <end position="229"/>
    </location>
</feature>
<organism evidence="4 5">
    <name type="scientific">Roseobacter litoralis (strain ATCC 49566 / DSM 6996 / JCM 21268 / NBRC 15278 / OCh 149)</name>
    <dbReference type="NCBI Taxonomy" id="391595"/>
    <lineage>
        <taxon>Bacteria</taxon>
        <taxon>Pseudomonadati</taxon>
        <taxon>Pseudomonadota</taxon>
        <taxon>Alphaproteobacteria</taxon>
        <taxon>Rhodobacterales</taxon>
        <taxon>Roseobacteraceae</taxon>
        <taxon>Roseobacter</taxon>
    </lineage>
</organism>
<dbReference type="HOGENOM" id="CLU_439879_0_0_5"/>
<feature type="coiled-coil region" evidence="1">
    <location>
        <begin position="289"/>
        <end position="316"/>
    </location>
</feature>
<dbReference type="eggNOG" id="COG0265">
    <property type="taxonomic scope" value="Bacteria"/>
</dbReference>
<dbReference type="PANTHER" id="PTHR43019">
    <property type="entry name" value="SERINE ENDOPROTEASE DEGS"/>
    <property type="match status" value="1"/>
</dbReference>
<accession>F7ZFR5</accession>
<dbReference type="InterPro" id="IPR043504">
    <property type="entry name" value="Peptidase_S1_PA_chymotrypsin"/>
</dbReference>
<protein>
    <submittedName>
        <fullName evidence="4">Uncharacterized protein</fullName>
    </submittedName>
</protein>
<proteinExistence type="predicted"/>
<evidence type="ECO:0000313" key="5">
    <source>
        <dbReference type="Proteomes" id="UP000001353"/>
    </source>
</evidence>